<evidence type="ECO:0000256" key="10">
    <source>
        <dbReference type="ARBA" id="ARBA00048473"/>
    </source>
</evidence>
<feature type="transmembrane region" description="Helical" evidence="12">
    <location>
        <begin position="195"/>
        <end position="218"/>
    </location>
</feature>
<keyword evidence="14" id="KW-1185">Reference proteome</keyword>
<accession>A0A9P4YQ61</accession>
<dbReference type="AlphaFoldDB" id="A0A9P4YQ61"/>
<evidence type="ECO:0000256" key="9">
    <source>
        <dbReference type="ARBA" id="ARBA00023228"/>
    </source>
</evidence>
<keyword evidence="5" id="KW-0677">Repeat</keyword>
<comment type="similarity">
    <text evidence="2">Belongs to the cystinosin family.</text>
</comment>
<evidence type="ECO:0000256" key="4">
    <source>
        <dbReference type="ARBA" id="ARBA00022692"/>
    </source>
</evidence>
<evidence type="ECO:0000256" key="6">
    <source>
        <dbReference type="ARBA" id="ARBA00022847"/>
    </source>
</evidence>
<evidence type="ECO:0000256" key="5">
    <source>
        <dbReference type="ARBA" id="ARBA00022737"/>
    </source>
</evidence>
<dbReference type="GO" id="GO:0015184">
    <property type="term" value="F:L-cystine transmembrane transporter activity"/>
    <property type="evidence" value="ECO:0007669"/>
    <property type="project" value="TreeGrafter"/>
</dbReference>
<dbReference type="Pfam" id="PF04193">
    <property type="entry name" value="PQ-loop"/>
    <property type="match status" value="2"/>
</dbReference>
<organism evidence="13 14">
    <name type="scientific">Geosmithia morbida</name>
    <dbReference type="NCBI Taxonomy" id="1094350"/>
    <lineage>
        <taxon>Eukaryota</taxon>
        <taxon>Fungi</taxon>
        <taxon>Dikarya</taxon>
        <taxon>Ascomycota</taxon>
        <taxon>Pezizomycotina</taxon>
        <taxon>Sordariomycetes</taxon>
        <taxon>Hypocreomycetidae</taxon>
        <taxon>Hypocreales</taxon>
        <taxon>Bionectriaceae</taxon>
        <taxon>Geosmithia</taxon>
    </lineage>
</organism>
<evidence type="ECO:0000313" key="14">
    <source>
        <dbReference type="Proteomes" id="UP000749293"/>
    </source>
</evidence>
<evidence type="ECO:0000256" key="7">
    <source>
        <dbReference type="ARBA" id="ARBA00022989"/>
    </source>
</evidence>
<comment type="caution">
    <text evidence="13">The sequence shown here is derived from an EMBL/GenBank/DDBJ whole genome shotgun (WGS) entry which is preliminary data.</text>
</comment>
<dbReference type="OrthoDB" id="75720at2759"/>
<dbReference type="GO" id="GO:0015293">
    <property type="term" value="F:symporter activity"/>
    <property type="evidence" value="ECO:0007669"/>
    <property type="project" value="UniProtKB-KW"/>
</dbReference>
<comment type="subcellular location">
    <subcellularLocation>
        <location evidence="1">Lysosome membrane</location>
        <topology evidence="1">Multi-pass membrane protein</topology>
    </subcellularLocation>
</comment>
<dbReference type="GO" id="GO:0005774">
    <property type="term" value="C:vacuolar membrane"/>
    <property type="evidence" value="ECO:0007669"/>
    <property type="project" value="TreeGrafter"/>
</dbReference>
<keyword evidence="7 12" id="KW-1133">Transmembrane helix</keyword>
<feature type="transmembrane region" description="Helical" evidence="12">
    <location>
        <begin position="165"/>
        <end position="183"/>
    </location>
</feature>
<keyword evidence="8 12" id="KW-0472">Membrane</keyword>
<dbReference type="RefSeq" id="XP_035318243.1">
    <property type="nucleotide sequence ID" value="XM_035466474.1"/>
</dbReference>
<feature type="transmembrane region" description="Helical" evidence="12">
    <location>
        <begin position="6"/>
        <end position="24"/>
    </location>
</feature>
<dbReference type="InterPro" id="IPR005282">
    <property type="entry name" value="LC_transporter"/>
</dbReference>
<dbReference type="Proteomes" id="UP000749293">
    <property type="component" value="Unassembled WGS sequence"/>
</dbReference>
<comment type="catalytic activity">
    <reaction evidence="10">
        <text>L-cystine(out) + H(+)(out) = L-cystine(in) + H(+)(in)</text>
        <dbReference type="Rhea" id="RHEA:66172"/>
        <dbReference type="ChEBI" id="CHEBI:15378"/>
        <dbReference type="ChEBI" id="CHEBI:35491"/>
    </reaction>
    <physiologicalReaction direction="left-to-right" evidence="10">
        <dbReference type="Rhea" id="RHEA:66173"/>
    </physiologicalReaction>
</comment>
<dbReference type="GeneID" id="55970728"/>
<dbReference type="PANTHER" id="PTHR13131">
    <property type="entry name" value="CYSTINOSIN"/>
    <property type="match status" value="1"/>
</dbReference>
<feature type="region of interest" description="Disordered" evidence="11">
    <location>
        <begin position="264"/>
        <end position="286"/>
    </location>
</feature>
<dbReference type="SMART" id="SM00679">
    <property type="entry name" value="CTNS"/>
    <property type="match status" value="2"/>
</dbReference>
<reference evidence="13" key="1">
    <citation type="submission" date="2020-03" db="EMBL/GenBank/DDBJ databases">
        <title>Site-based positive gene gene selection in Geosmithia morbida across the United States reveals a broad range of putative effectors and factors for local host and environmental adapation.</title>
        <authorList>
            <person name="Onufrak A."/>
            <person name="Murdoch R.W."/>
            <person name="Gazis R."/>
            <person name="Huff M."/>
            <person name="Staton M."/>
            <person name="Klingeman W."/>
            <person name="Hadziabdic D."/>
        </authorList>
    </citation>
    <scope>NUCLEOTIDE SEQUENCE</scope>
    <source>
        <strain evidence="13">1262</strain>
    </source>
</reference>
<dbReference type="InterPro" id="IPR006603">
    <property type="entry name" value="PQ-loop_rpt"/>
</dbReference>
<evidence type="ECO:0000256" key="2">
    <source>
        <dbReference type="ARBA" id="ARBA00006855"/>
    </source>
</evidence>
<keyword evidence="4 12" id="KW-0812">Transmembrane</keyword>
<feature type="transmembrane region" description="Helical" evidence="12">
    <location>
        <begin position="238"/>
        <end position="257"/>
    </location>
</feature>
<keyword evidence="6" id="KW-0769">Symport</keyword>
<evidence type="ECO:0000256" key="8">
    <source>
        <dbReference type="ARBA" id="ARBA00023136"/>
    </source>
</evidence>
<sequence length="286" mass="31241">MEFLVVVSAIFGWVYFLLWSLSFYPQALLNWRRQSTSGTTVDFPLLNILGFTAYYASNQAFLSSTTVRDQYASRHSGLEPTVRLNDVCFALHGLILSIVTTSQYLLPRTLWGFEPSVGSRPSKVALGVYAGSLVGVAVTLLLAAGSGSGAADDDDGDDGWRALDVVYAVGYVKVVVTLVKYTPQALQNWRNRSTVGWSIAQILLDLGGGVLSLAQLAIDSYLERDWSGVTGNPVKFALGNASLLYDGIFVVQHYILYRHAREDKGGGEEEEADEGAEVDEERRALL</sequence>
<dbReference type="Gene3D" id="1.20.1280.290">
    <property type="match status" value="2"/>
</dbReference>
<keyword evidence="3" id="KW-0813">Transport</keyword>
<feature type="transmembrane region" description="Helical" evidence="12">
    <location>
        <begin position="126"/>
        <end position="145"/>
    </location>
</feature>
<keyword evidence="9" id="KW-0458">Lysosome</keyword>
<evidence type="ECO:0000256" key="1">
    <source>
        <dbReference type="ARBA" id="ARBA00004155"/>
    </source>
</evidence>
<gene>
    <name evidence="13" type="ORF">GMORB2_4500</name>
</gene>
<evidence type="ECO:0000256" key="3">
    <source>
        <dbReference type="ARBA" id="ARBA00022448"/>
    </source>
</evidence>
<evidence type="ECO:0000256" key="11">
    <source>
        <dbReference type="SAM" id="MobiDB-lite"/>
    </source>
</evidence>
<feature type="compositionally biased region" description="Acidic residues" evidence="11">
    <location>
        <begin position="268"/>
        <end position="279"/>
    </location>
</feature>
<dbReference type="PANTHER" id="PTHR13131:SF5">
    <property type="entry name" value="CYSTINOSIN"/>
    <property type="match status" value="1"/>
</dbReference>
<name>A0A9P4YQ61_9HYPO</name>
<dbReference type="EMBL" id="JAANYQ010000022">
    <property type="protein sequence ID" value="KAF4119591.1"/>
    <property type="molecule type" value="Genomic_DNA"/>
</dbReference>
<proteinExistence type="inferred from homology"/>
<evidence type="ECO:0000313" key="13">
    <source>
        <dbReference type="EMBL" id="KAF4119591.1"/>
    </source>
</evidence>
<protein>
    <submittedName>
        <fullName evidence="13">Cystinosin</fullName>
    </submittedName>
</protein>
<dbReference type="FunFam" id="1.20.1280.290:FF:000016">
    <property type="entry name" value="Cystinosin homolog"/>
    <property type="match status" value="1"/>
</dbReference>
<evidence type="ECO:0000256" key="12">
    <source>
        <dbReference type="SAM" id="Phobius"/>
    </source>
</evidence>
<dbReference type="GO" id="GO:0000324">
    <property type="term" value="C:fungal-type vacuole"/>
    <property type="evidence" value="ECO:0007669"/>
    <property type="project" value="TreeGrafter"/>
</dbReference>